<feature type="compositionally biased region" description="Basic and acidic residues" evidence="1">
    <location>
        <begin position="133"/>
        <end position="143"/>
    </location>
</feature>
<feature type="region of interest" description="Disordered" evidence="1">
    <location>
        <begin position="122"/>
        <end position="172"/>
    </location>
</feature>
<protein>
    <recommendedName>
        <fullName evidence="4">SAP domain-containing protein</fullName>
    </recommendedName>
</protein>
<feature type="region of interest" description="Disordered" evidence="1">
    <location>
        <begin position="27"/>
        <end position="99"/>
    </location>
</feature>
<comment type="caution">
    <text evidence="2">The sequence shown here is derived from an EMBL/GenBank/DDBJ whole genome shotgun (WGS) entry which is preliminary data.</text>
</comment>
<sequence length="172" mass="19667">MSNQNKDKASIMSLSYREMQKLCKDRGLAANGGTNVIRDRLLTDNQQRQPKTRKRKTKLSQKQNGESVETSNKLTKRTKKKTSTTKAATSRKRQKIVLGSLTPPKEWESIWSLVEELRADKSAPIDSDGGPELPEKHLGEKVYRFQSNPESRISQEKGRISETSRRDSYFQI</sequence>
<dbReference type="AlphaFoldDB" id="A0AAD3DCN5"/>
<feature type="compositionally biased region" description="Basic and acidic residues" evidence="1">
    <location>
        <begin position="153"/>
        <end position="172"/>
    </location>
</feature>
<feature type="compositionally biased region" description="Polar residues" evidence="1">
    <location>
        <begin position="60"/>
        <end position="73"/>
    </location>
</feature>
<feature type="compositionally biased region" description="Basic residues" evidence="1">
    <location>
        <begin position="74"/>
        <end position="95"/>
    </location>
</feature>
<accession>A0AAD3DCN5</accession>
<feature type="compositionally biased region" description="Basic residues" evidence="1">
    <location>
        <begin position="50"/>
        <end position="59"/>
    </location>
</feature>
<dbReference type="Proteomes" id="UP001054902">
    <property type="component" value="Unassembled WGS sequence"/>
</dbReference>
<organism evidence="2 3">
    <name type="scientific">Chaetoceros tenuissimus</name>
    <dbReference type="NCBI Taxonomy" id="426638"/>
    <lineage>
        <taxon>Eukaryota</taxon>
        <taxon>Sar</taxon>
        <taxon>Stramenopiles</taxon>
        <taxon>Ochrophyta</taxon>
        <taxon>Bacillariophyta</taxon>
        <taxon>Coscinodiscophyceae</taxon>
        <taxon>Chaetocerotophycidae</taxon>
        <taxon>Chaetocerotales</taxon>
        <taxon>Chaetocerotaceae</taxon>
        <taxon>Chaetoceros</taxon>
    </lineage>
</organism>
<evidence type="ECO:0000313" key="2">
    <source>
        <dbReference type="EMBL" id="GFH62019.1"/>
    </source>
</evidence>
<evidence type="ECO:0000313" key="3">
    <source>
        <dbReference type="Proteomes" id="UP001054902"/>
    </source>
</evidence>
<gene>
    <name evidence="2" type="ORF">CTEN210_18494</name>
</gene>
<dbReference type="EMBL" id="BLLK01000075">
    <property type="protein sequence ID" value="GFH62019.1"/>
    <property type="molecule type" value="Genomic_DNA"/>
</dbReference>
<reference evidence="2 3" key="1">
    <citation type="journal article" date="2021" name="Sci. Rep.">
        <title>The genome of the diatom Chaetoceros tenuissimus carries an ancient integrated fragment of an extant virus.</title>
        <authorList>
            <person name="Hongo Y."/>
            <person name="Kimura K."/>
            <person name="Takaki Y."/>
            <person name="Yoshida Y."/>
            <person name="Baba S."/>
            <person name="Kobayashi G."/>
            <person name="Nagasaki K."/>
            <person name="Hano T."/>
            <person name="Tomaru Y."/>
        </authorList>
    </citation>
    <scope>NUCLEOTIDE SEQUENCE [LARGE SCALE GENOMIC DNA]</scope>
    <source>
        <strain evidence="2 3">NIES-3715</strain>
    </source>
</reference>
<evidence type="ECO:0000256" key="1">
    <source>
        <dbReference type="SAM" id="MobiDB-lite"/>
    </source>
</evidence>
<proteinExistence type="predicted"/>
<name>A0AAD3DCN5_9STRA</name>
<evidence type="ECO:0008006" key="4">
    <source>
        <dbReference type="Google" id="ProtNLM"/>
    </source>
</evidence>
<keyword evidence="3" id="KW-1185">Reference proteome</keyword>